<sequence length="554" mass="60719">MLEATEQDPKARRAAANAAAIVTSRGVEVSVHGKAETENVVEAVDRSCFSEIEQHSDDDSSVEVGIESLPDSMNRALNTQAFFRSTGEYNVLAPMDAAPTLDDLVDTSTLVSAADTDLVSNSDIPMKLVERVSELAAGMRLTHGNPVTLGDGSKISDHEVADLMSRILGEAGTNREVVWRILASDARKETATSISDTVFAPLLAFDWDESAREQQPIVDALSTVNDPAILFSGTGGDSPAMEVPGADTRSSAASSDLMTIVGRASAELLDVPGRGGDSLGALNPEITEALAHAIGPQLFSITGGLDDELEFASARPVDKDAYIGAFAVLGTSRESFKEMWTYITDAQSLIFVSYGRAHRGDPNRYVHPDDHSAAVKRLKDGAKNLVLHSAPEMLEEGRMEDVWELLGEKIKYDPKRSFFNGRPVRKDGDGRDFIRPISNSTVVIVKPLFGKGDTEMDKYRTLEDILASDNDREFEERFLERVTPPHFRSEIAQLSMLSTIPSDSYLDSRQFDDEVLEQLSDLTTLDVSREWSPESDAVREITREMSRPFREQDR</sequence>
<reference evidence="3" key="1">
    <citation type="journal article" date="2021" name="PeerJ">
        <title>Extensive microbial diversity within the chicken gut microbiome revealed by metagenomics and culture.</title>
        <authorList>
            <person name="Gilroy R."/>
            <person name="Ravi A."/>
            <person name="Getino M."/>
            <person name="Pursley I."/>
            <person name="Horton D.L."/>
            <person name="Alikhan N.F."/>
            <person name="Baker D."/>
            <person name="Gharbi K."/>
            <person name="Hall N."/>
            <person name="Watson M."/>
            <person name="Adriaenssens E.M."/>
            <person name="Foster-Nyarko E."/>
            <person name="Jarju S."/>
            <person name="Secka A."/>
            <person name="Antonio M."/>
            <person name="Oren A."/>
            <person name="Chaudhuri R.R."/>
            <person name="La Ragione R."/>
            <person name="Hildebrand F."/>
            <person name="Pallen M.J."/>
        </authorList>
    </citation>
    <scope>NUCLEOTIDE SEQUENCE</scope>
    <source>
        <strain evidence="3">ChiGjej1B1-18357</strain>
    </source>
</reference>
<dbReference type="RefSeq" id="WP_303911668.1">
    <property type="nucleotide sequence ID" value="NZ_DYXM01000110.1"/>
</dbReference>
<feature type="region of interest" description="Disordered" evidence="1">
    <location>
        <begin position="535"/>
        <end position="554"/>
    </location>
</feature>
<dbReference type="InterPro" id="IPR057037">
    <property type="entry name" value="TPR_rep_actino"/>
</dbReference>
<evidence type="ECO:0000259" key="2">
    <source>
        <dbReference type="Pfam" id="PF23275"/>
    </source>
</evidence>
<proteinExistence type="predicted"/>
<evidence type="ECO:0000256" key="1">
    <source>
        <dbReference type="SAM" id="MobiDB-lite"/>
    </source>
</evidence>
<feature type="domain" description="TPR repeat" evidence="2">
    <location>
        <begin position="6"/>
        <end position="209"/>
    </location>
</feature>
<name>A0A921JY20_9ACTN</name>
<protein>
    <recommendedName>
        <fullName evidence="2">TPR repeat domain-containing protein</fullName>
    </recommendedName>
</protein>
<organism evidence="3 4">
    <name type="scientific">Dietzia timorensis</name>
    <dbReference type="NCBI Taxonomy" id="499555"/>
    <lineage>
        <taxon>Bacteria</taxon>
        <taxon>Bacillati</taxon>
        <taxon>Actinomycetota</taxon>
        <taxon>Actinomycetes</taxon>
        <taxon>Mycobacteriales</taxon>
        <taxon>Dietziaceae</taxon>
        <taxon>Dietzia</taxon>
    </lineage>
</organism>
<comment type="caution">
    <text evidence="3">The sequence shown here is derived from an EMBL/GenBank/DDBJ whole genome shotgun (WGS) entry which is preliminary data.</text>
</comment>
<gene>
    <name evidence="3" type="ORF">K8V11_05995</name>
</gene>
<accession>A0A921JY20</accession>
<dbReference type="EMBL" id="DYXM01000110">
    <property type="protein sequence ID" value="HJE90542.1"/>
    <property type="molecule type" value="Genomic_DNA"/>
</dbReference>
<dbReference type="Proteomes" id="UP000776650">
    <property type="component" value="Unassembled WGS sequence"/>
</dbReference>
<dbReference type="Pfam" id="PF23275">
    <property type="entry name" value="TPR_23"/>
    <property type="match status" value="1"/>
</dbReference>
<evidence type="ECO:0000313" key="4">
    <source>
        <dbReference type="Proteomes" id="UP000776650"/>
    </source>
</evidence>
<reference evidence="3" key="2">
    <citation type="submission" date="2021-09" db="EMBL/GenBank/DDBJ databases">
        <authorList>
            <person name="Gilroy R."/>
        </authorList>
    </citation>
    <scope>NUCLEOTIDE SEQUENCE</scope>
    <source>
        <strain evidence="3">ChiGjej1B1-18357</strain>
    </source>
</reference>
<dbReference type="AlphaFoldDB" id="A0A921JY20"/>
<evidence type="ECO:0000313" key="3">
    <source>
        <dbReference type="EMBL" id="HJE90542.1"/>
    </source>
</evidence>